<organism evidence="2">
    <name type="scientific">Oryza meridionalis</name>
    <dbReference type="NCBI Taxonomy" id="40149"/>
    <lineage>
        <taxon>Eukaryota</taxon>
        <taxon>Viridiplantae</taxon>
        <taxon>Streptophyta</taxon>
        <taxon>Embryophyta</taxon>
        <taxon>Tracheophyta</taxon>
        <taxon>Spermatophyta</taxon>
        <taxon>Magnoliopsida</taxon>
        <taxon>Liliopsida</taxon>
        <taxon>Poales</taxon>
        <taxon>Poaceae</taxon>
        <taxon>BOP clade</taxon>
        <taxon>Oryzoideae</taxon>
        <taxon>Oryzeae</taxon>
        <taxon>Oryzinae</taxon>
        <taxon>Oryza</taxon>
    </lineage>
</organism>
<dbReference type="Proteomes" id="UP000008021">
    <property type="component" value="Chromosome 12"/>
</dbReference>
<dbReference type="eggNOG" id="ENOG502R5PG">
    <property type="taxonomic scope" value="Eukaryota"/>
</dbReference>
<evidence type="ECO:0000313" key="3">
    <source>
        <dbReference type="Proteomes" id="UP000008021"/>
    </source>
</evidence>
<sequence>MEGSRITPTSSRFDQEAFAEELNRIIGGLAAGDDGDDPRAAERRYARMSQADREQLRCVRRAFANLDRACRSTRVPPAGRPARRITFRLVGGRLVREDDEEEGKGKGKHEGVPTANGGVGESPSSSVAAAAGSSEVVEEDELCSAFRSACGASAILFNLWDRSALLHPRVYQALPNCLRWSPFWAYVFFFI</sequence>
<reference evidence="2" key="1">
    <citation type="submission" date="2015-04" db="UniProtKB">
        <authorList>
            <consortium name="EnsemblPlants"/>
        </authorList>
    </citation>
    <scope>IDENTIFICATION</scope>
</reference>
<dbReference type="AlphaFoldDB" id="A0A0E0FDW2"/>
<dbReference type="EnsemblPlants" id="OMERI12G12720.1">
    <property type="protein sequence ID" value="OMERI12G12720.1"/>
    <property type="gene ID" value="OMERI12G12720"/>
</dbReference>
<proteinExistence type="predicted"/>
<feature type="region of interest" description="Disordered" evidence="1">
    <location>
        <begin position="97"/>
        <end position="126"/>
    </location>
</feature>
<reference evidence="2" key="2">
    <citation type="submission" date="2018-05" db="EMBL/GenBank/DDBJ databases">
        <title>OmerRS3 (Oryza meridionalis Reference Sequence Version 3).</title>
        <authorList>
            <person name="Zhang J."/>
            <person name="Kudrna D."/>
            <person name="Lee S."/>
            <person name="Talag J."/>
            <person name="Welchert J."/>
            <person name="Wing R.A."/>
        </authorList>
    </citation>
    <scope>NUCLEOTIDE SEQUENCE [LARGE SCALE GENOMIC DNA]</scope>
    <source>
        <strain evidence="2">cv. OR44</strain>
    </source>
</reference>
<dbReference type="Gramene" id="OMERI12G12720.1">
    <property type="protein sequence ID" value="OMERI12G12720.1"/>
    <property type="gene ID" value="OMERI12G12720"/>
</dbReference>
<evidence type="ECO:0000313" key="2">
    <source>
        <dbReference type="EnsemblPlants" id="OMERI12G12720.1"/>
    </source>
</evidence>
<evidence type="ECO:0000256" key="1">
    <source>
        <dbReference type="SAM" id="MobiDB-lite"/>
    </source>
</evidence>
<accession>A0A0E0FDW2</accession>
<feature type="region of interest" description="Disordered" evidence="1">
    <location>
        <begin position="28"/>
        <end position="50"/>
    </location>
</feature>
<protein>
    <submittedName>
        <fullName evidence="2">Uncharacterized protein</fullName>
    </submittedName>
</protein>
<feature type="compositionally biased region" description="Basic and acidic residues" evidence="1">
    <location>
        <begin position="37"/>
        <end position="50"/>
    </location>
</feature>
<keyword evidence="3" id="KW-1185">Reference proteome</keyword>
<name>A0A0E0FDW2_9ORYZ</name>
<dbReference type="HOGENOM" id="CLU_143793_0_0_1"/>